<name>A0A3P8CJY8_HELPZ</name>
<evidence type="ECO:0008006" key="10">
    <source>
        <dbReference type="Google" id="ProtNLM"/>
    </source>
</evidence>
<evidence type="ECO:0000256" key="4">
    <source>
        <dbReference type="ARBA" id="ARBA00022847"/>
    </source>
</evidence>
<dbReference type="Pfam" id="PF00209">
    <property type="entry name" value="SNF"/>
    <property type="match status" value="1"/>
</dbReference>
<feature type="binding site" evidence="7">
    <location>
        <position position="25"/>
    </location>
    <ligand>
        <name>Na(+)</name>
        <dbReference type="ChEBI" id="CHEBI:29101"/>
        <label>1</label>
    </ligand>
</feature>
<keyword evidence="7" id="KW-0915">Sodium</keyword>
<organism evidence="9">
    <name type="scientific">Heligmosomoides polygyrus</name>
    <name type="common">Parasitic roundworm</name>
    <dbReference type="NCBI Taxonomy" id="6339"/>
    <lineage>
        <taxon>Eukaryota</taxon>
        <taxon>Metazoa</taxon>
        <taxon>Ecdysozoa</taxon>
        <taxon>Nematoda</taxon>
        <taxon>Chromadorea</taxon>
        <taxon>Rhabditida</taxon>
        <taxon>Rhabditina</taxon>
        <taxon>Rhabditomorpha</taxon>
        <taxon>Strongyloidea</taxon>
        <taxon>Heligmosomidae</taxon>
        <taxon>Heligmosomoides</taxon>
    </lineage>
</organism>
<feature type="binding site" evidence="7">
    <location>
        <position position="28"/>
    </location>
    <ligand>
        <name>Na(+)</name>
        <dbReference type="ChEBI" id="CHEBI:29101"/>
        <label>1</label>
    </ligand>
</feature>
<dbReference type="SUPFAM" id="SSF161070">
    <property type="entry name" value="SNF-like"/>
    <property type="match status" value="1"/>
</dbReference>
<feature type="transmembrane region" description="Helical" evidence="8">
    <location>
        <begin position="46"/>
        <end position="71"/>
    </location>
</feature>
<evidence type="ECO:0000313" key="9">
    <source>
        <dbReference type="EMBL" id="VDP19774.1"/>
    </source>
</evidence>
<dbReference type="GO" id="GO:0043005">
    <property type="term" value="C:neuron projection"/>
    <property type="evidence" value="ECO:0007669"/>
    <property type="project" value="TreeGrafter"/>
</dbReference>
<evidence type="ECO:0000256" key="5">
    <source>
        <dbReference type="ARBA" id="ARBA00022989"/>
    </source>
</evidence>
<dbReference type="PROSITE" id="PS50267">
    <property type="entry name" value="NA_NEUROTRAN_SYMP_3"/>
    <property type="match status" value="1"/>
</dbReference>
<evidence type="ECO:0000256" key="2">
    <source>
        <dbReference type="ARBA" id="ARBA00022448"/>
    </source>
</evidence>
<comment type="subcellular location">
    <subcellularLocation>
        <location evidence="1">Membrane</location>
        <topology evidence="1">Multi-pass membrane protein</topology>
    </subcellularLocation>
</comment>
<accession>A0A3P8CJY8</accession>
<keyword evidence="7" id="KW-0479">Metal-binding</keyword>
<sequence>MNEDMTAEARGVWSSQLQFILSCVGFSVGLGNLWRFPVTAYKNGGVAFLVPYIICSILVGLPVLYLELFIGQFTQSGPSKAFRNFMPALQGLGWAMSAVSFLTGIFYNMVVAWILRYLFDIISLQSYKWTTCGNYWNTISAALLSSTYSPTSASEKSVKATTFRYRLLNYTDDITQTGSFNWEICFALLVAWTTTCLSIIKGVSVIGKISFLTATLPYVIIVIMAVRGVTLDGSYEGIKYFLLRPDLSKILVFKTWLEATKQLCFSLGIGFGGLLSLSSFNKRSHNCFRDAIIVATCDATMSVVGGIAVFSTLGYLSKSSGRKIEDLFSERGTLPRTASFVAIFFLPCSLPSPLNSFLESITVQGSVFEKSACNRASTKRIYFVCYRTSGGSPSKCRKFLNSSAIF</sequence>
<dbReference type="PANTHER" id="PTHR11616:SF326">
    <property type="entry name" value="SODIUM-DEPENDENT TRANSPORTER SNF-5"/>
    <property type="match status" value="1"/>
</dbReference>
<feature type="transmembrane region" description="Helical" evidence="8">
    <location>
        <begin position="184"/>
        <end position="203"/>
    </location>
</feature>
<feature type="transmembrane region" description="Helical" evidence="8">
    <location>
        <begin position="263"/>
        <end position="280"/>
    </location>
</feature>
<feature type="transmembrane region" description="Helical" evidence="8">
    <location>
        <begin position="292"/>
        <end position="316"/>
    </location>
</feature>
<feature type="binding site" evidence="7">
    <location>
        <position position="32"/>
    </location>
    <ligand>
        <name>Na(+)</name>
        <dbReference type="ChEBI" id="CHEBI:29101"/>
        <label>1</label>
    </ligand>
</feature>
<keyword evidence="5 8" id="KW-1133">Transmembrane helix</keyword>
<evidence type="ECO:0000256" key="1">
    <source>
        <dbReference type="ARBA" id="ARBA00004141"/>
    </source>
</evidence>
<evidence type="ECO:0000256" key="8">
    <source>
        <dbReference type="SAM" id="Phobius"/>
    </source>
</evidence>
<feature type="transmembrane region" description="Helical" evidence="8">
    <location>
        <begin position="12"/>
        <end position="34"/>
    </location>
</feature>
<evidence type="ECO:0000256" key="6">
    <source>
        <dbReference type="ARBA" id="ARBA00023136"/>
    </source>
</evidence>
<dbReference type="GO" id="GO:0005886">
    <property type="term" value="C:plasma membrane"/>
    <property type="evidence" value="ECO:0007669"/>
    <property type="project" value="TreeGrafter"/>
</dbReference>
<dbReference type="GO" id="GO:0005332">
    <property type="term" value="F:gamma-aminobutyric acid:sodium:chloride symporter activity"/>
    <property type="evidence" value="ECO:0007669"/>
    <property type="project" value="TreeGrafter"/>
</dbReference>
<gene>
    <name evidence="9" type="ORF">HPBE_LOCUS20407</name>
</gene>
<keyword evidence="6 8" id="KW-0472">Membrane</keyword>
<keyword evidence="2" id="KW-0813">Transport</keyword>
<dbReference type="GO" id="GO:0046872">
    <property type="term" value="F:metal ion binding"/>
    <property type="evidence" value="ECO:0007669"/>
    <property type="project" value="UniProtKB-KW"/>
</dbReference>
<feature type="binding site" evidence="7">
    <location>
        <position position="266"/>
    </location>
    <ligand>
        <name>Na(+)</name>
        <dbReference type="ChEBI" id="CHEBI:29101"/>
        <label>1</label>
    </ligand>
</feature>
<reference evidence="9" key="1">
    <citation type="submission" date="2018-11" db="EMBL/GenBank/DDBJ databases">
        <authorList>
            <consortium name="Pathogen Informatics"/>
        </authorList>
    </citation>
    <scope>NUCLEOTIDE SEQUENCE [LARGE SCALE GENOMIC DNA]</scope>
</reference>
<proteinExistence type="predicted"/>
<feature type="transmembrane region" description="Helical" evidence="8">
    <location>
        <begin position="91"/>
        <end position="119"/>
    </location>
</feature>
<dbReference type="PANTHER" id="PTHR11616">
    <property type="entry name" value="SODIUM/CHLORIDE DEPENDENT TRANSPORTER"/>
    <property type="match status" value="1"/>
</dbReference>
<feature type="transmembrane region" description="Helical" evidence="8">
    <location>
        <begin position="209"/>
        <end position="229"/>
    </location>
</feature>
<dbReference type="OrthoDB" id="6581954at2759"/>
<keyword evidence="3 8" id="KW-0812">Transmembrane</keyword>
<dbReference type="AlphaFoldDB" id="A0A3P8CJY8"/>
<evidence type="ECO:0000256" key="3">
    <source>
        <dbReference type="ARBA" id="ARBA00022692"/>
    </source>
</evidence>
<dbReference type="InterPro" id="IPR000175">
    <property type="entry name" value="Na/ntran_symport"/>
</dbReference>
<keyword evidence="4" id="KW-0769">Symport</keyword>
<dbReference type="InterPro" id="IPR037272">
    <property type="entry name" value="SNS_sf"/>
</dbReference>
<protein>
    <recommendedName>
        <fullName evidence="10">Transporter</fullName>
    </recommendedName>
</protein>
<dbReference type="EMBL" id="UZAH01032122">
    <property type="protein sequence ID" value="VDP19774.1"/>
    <property type="molecule type" value="Genomic_DNA"/>
</dbReference>
<evidence type="ECO:0000256" key="7">
    <source>
        <dbReference type="PIRSR" id="PIRSR600175-1"/>
    </source>
</evidence>
<dbReference type="PRINTS" id="PR00176">
    <property type="entry name" value="NANEUSMPORT"/>
</dbReference>